<dbReference type="Pfam" id="PF04972">
    <property type="entry name" value="BON"/>
    <property type="match status" value="3"/>
</dbReference>
<feature type="domain" description="BON" evidence="1">
    <location>
        <begin position="104"/>
        <end position="172"/>
    </location>
</feature>
<dbReference type="Gene3D" id="3.30.1340.30">
    <property type="match status" value="3"/>
</dbReference>
<dbReference type="AlphaFoldDB" id="A0A7J0BMW6"/>
<comment type="caution">
    <text evidence="2">The sequence shown here is derived from an EMBL/GenBank/DDBJ whole genome shotgun (WGS) entry which is preliminary data.</text>
</comment>
<sequence length="264" mass="28178">MTRTMFYLVLMAATASLFFLGGRLYASEADDNIVGAARQSYVFTHYLKGDAVNVKSENGEVTLTGTVSDDASRSLAQETVANLPGVKSVNNMLKIEGDSSEVYSDAWLITKVKATLLFHRNVSGAKTEVLAQNGTIILRGEAINSAQKDLATEYARDVEGVKYVKNEMSVHGILVKSSESTMGEKLETVADSIDDASITALVKMTLLYHHSTSALNTTVSTTNGVVTLGGDAKNGAERDLATKLVDDVHGVKQVINNIAVPASN</sequence>
<dbReference type="PANTHER" id="PTHR34606">
    <property type="entry name" value="BON DOMAIN-CONTAINING PROTEIN"/>
    <property type="match status" value="1"/>
</dbReference>
<dbReference type="SMART" id="SM00749">
    <property type="entry name" value="BON"/>
    <property type="match status" value="3"/>
</dbReference>
<evidence type="ECO:0000313" key="3">
    <source>
        <dbReference type="Proteomes" id="UP000503840"/>
    </source>
</evidence>
<dbReference type="RefSeq" id="WP_174406727.1">
    <property type="nucleotide sequence ID" value="NZ_BLVO01000016.1"/>
</dbReference>
<dbReference type="Proteomes" id="UP000503840">
    <property type="component" value="Unassembled WGS sequence"/>
</dbReference>
<evidence type="ECO:0000259" key="1">
    <source>
        <dbReference type="PROSITE" id="PS50914"/>
    </source>
</evidence>
<dbReference type="InterPro" id="IPR014004">
    <property type="entry name" value="Transpt-assoc_nodulatn_dom_bac"/>
</dbReference>
<dbReference type="InterPro" id="IPR007055">
    <property type="entry name" value="BON_dom"/>
</dbReference>
<proteinExistence type="predicted"/>
<dbReference type="InterPro" id="IPR051686">
    <property type="entry name" value="Lipoprotein_DolP"/>
</dbReference>
<reference evidence="2 3" key="1">
    <citation type="submission" date="2020-05" db="EMBL/GenBank/DDBJ databases">
        <title>Draft genome sequence of Desulfovibrio sp. strain HN2T.</title>
        <authorList>
            <person name="Ueno A."/>
            <person name="Tamazawa S."/>
            <person name="Tamamura S."/>
            <person name="Murakami T."/>
            <person name="Kiyama T."/>
            <person name="Inomata H."/>
            <person name="Amano Y."/>
            <person name="Miyakawa K."/>
            <person name="Tamaki H."/>
            <person name="Naganuma T."/>
            <person name="Kaneko K."/>
        </authorList>
    </citation>
    <scope>NUCLEOTIDE SEQUENCE [LARGE SCALE GENOMIC DNA]</scope>
    <source>
        <strain evidence="2 3">HN2</strain>
    </source>
</reference>
<protein>
    <recommendedName>
        <fullName evidence="1">BON domain-containing protein</fullName>
    </recommendedName>
</protein>
<feature type="domain" description="BON" evidence="1">
    <location>
        <begin position="29"/>
        <end position="97"/>
    </location>
</feature>
<accession>A0A7J0BMW6</accession>
<organism evidence="2 3">
    <name type="scientific">Desulfovibrio subterraneus</name>
    <dbReference type="NCBI Taxonomy" id="2718620"/>
    <lineage>
        <taxon>Bacteria</taxon>
        <taxon>Pseudomonadati</taxon>
        <taxon>Thermodesulfobacteriota</taxon>
        <taxon>Desulfovibrionia</taxon>
        <taxon>Desulfovibrionales</taxon>
        <taxon>Desulfovibrionaceae</taxon>
        <taxon>Desulfovibrio</taxon>
    </lineage>
</organism>
<feature type="domain" description="BON" evidence="1">
    <location>
        <begin position="194"/>
        <end position="262"/>
    </location>
</feature>
<dbReference type="EMBL" id="BLVO01000016">
    <property type="protein sequence ID" value="GFM35093.1"/>
    <property type="molecule type" value="Genomic_DNA"/>
</dbReference>
<dbReference type="PANTHER" id="PTHR34606:SF15">
    <property type="entry name" value="BON DOMAIN-CONTAINING PROTEIN"/>
    <property type="match status" value="1"/>
</dbReference>
<gene>
    <name evidence="2" type="ORF">DSM101010T_34580</name>
</gene>
<name>A0A7J0BMW6_9BACT</name>
<evidence type="ECO:0000313" key="2">
    <source>
        <dbReference type="EMBL" id="GFM35093.1"/>
    </source>
</evidence>
<dbReference type="PROSITE" id="PS50914">
    <property type="entry name" value="BON"/>
    <property type="match status" value="3"/>
</dbReference>
<keyword evidence="3" id="KW-1185">Reference proteome</keyword>